<keyword evidence="5" id="KW-1185">Reference proteome</keyword>
<reference evidence="4 5" key="1">
    <citation type="journal article" date="2018" name="Evol. Lett.">
        <title>Horizontal gene cluster transfer increased hallucinogenic mushroom diversity.</title>
        <authorList>
            <person name="Reynolds H.T."/>
            <person name="Vijayakumar V."/>
            <person name="Gluck-Thaler E."/>
            <person name="Korotkin H.B."/>
            <person name="Matheny P.B."/>
            <person name="Slot J.C."/>
        </authorList>
    </citation>
    <scope>NUCLEOTIDE SEQUENCE [LARGE SCALE GENOMIC DNA]</scope>
    <source>
        <strain evidence="4 5">2629</strain>
    </source>
</reference>
<dbReference type="OrthoDB" id="9985428at2759"/>
<dbReference type="PANTHER" id="PTHR35596">
    <property type="entry name" value="DUF2263 DOMAIN-CONTAINING PROTEIN"/>
    <property type="match status" value="1"/>
</dbReference>
<comment type="caution">
    <text evidence="4">The sequence shown here is derived from an EMBL/GenBank/DDBJ whole genome shotgun (WGS) entry which is preliminary data.</text>
</comment>
<evidence type="ECO:0000313" key="5">
    <source>
        <dbReference type="Proteomes" id="UP000284842"/>
    </source>
</evidence>
<sequence>MNLPSEFQSPPPLYQELPPANAGPSHYAQSLGQRIGPERESAREAFLRRQEQEFRELQEAQRRRARQNQAELLRKREQQQSKSHHSRHNSKEENARLQADKYRSHLKDIAHSTLLAIHDEYIDVPDRVNHSIVRYRMDGQSKRVERSTMFYPSDHPDLVNWERRNSDGSPYIPHDGPPVRVLIHRLSTLQGFRYLSEHYPRHKIGVLNFASATSPGGGFQNGAQAQEESLARSSNLYIALSSDNASPFYKTHRHSAYGGYYTHSMVYSPAISIFRDDDGAWHAPMKVDIITSPAVNAGHVRKATQLPKHETERQIRDVMKERMARILALFEKQGITSLVLGSFGTGVFQNDVRTVAKIWKELLVDPGARFRTSFQVVLFATPDPKVHSKFSSEFSPSSGWTLWGYNMWKANTEFDTSQDIPRTPGAWPFDDTNTASAEAQPTHEPYRHRRRPHRGRYQPRNKAYRLSRDELREIALSTLGSLDDGFYTYHSHGKEIKVDLKEAIELVAKETIYFGPDWDGEEPGTKVAPEEMDGRVAVESQQDEANAVAESGSDVTVNAGDAEPSAVHAPSSAGTSTESQPTVLTTSDSLKDATPQQTPTSLHSTAPSSVPEPEKIVLETNRETPTNVKTRIVIAEYSTLVGTRKLHHLIQHDESVQNKTIGVLNFASAKKPGGGFLNGAQAQEESLARVSTLYPSLLTPTAQAFYGHWQADPDNAFYTHSIVYSPSVALFRNDKGDWKAPIVADILTCAAVNAGEVRDRVKWNHEQREMEERANAVAKDMWRLAEKRKKEEQTIREGEMERLKGVRADMQSAADELDRSLKMLQEESEKRAGDELNVEEGAMDVDEQETQRAVEIGEQILKIEGHREEVQEKMAEIDREISQLAEELGDTHVQTPDVMKSMEEELRKDDVNNDSDSNLGSNVSEHTLNDQDATDDPEPIITAPSADIVDKFSESDNPFASPEDEHALPPVTDPSELALPESPAVLMTLQEAESAITSEMKERIFRILKVFQQQGAQHLVLGSFGTGVFQNEVDVVAGIFRELLLGPPSDPDDDVKAPFKDVFSNVVFAILGGGTVRVFENMFDGVAEKDDEVIGGSGSEDEPMGGGEEVPQRSFWNQDASATTTENKPDSTSELPPNESQESSEGPEPVPGTISS</sequence>
<dbReference type="InterPro" id="IPR012664">
    <property type="entry name" value="CHP02452"/>
</dbReference>
<dbReference type="InterPro" id="IPR019261">
    <property type="entry name" value="PARG_cat_microbial"/>
</dbReference>
<dbReference type="PANTHER" id="PTHR35596:SF1">
    <property type="entry name" value="MICROBIAL-TYPE PARG CATALYTIC DOMAIN-CONTAINING PROTEIN"/>
    <property type="match status" value="1"/>
</dbReference>
<feature type="compositionally biased region" description="Basic residues" evidence="2">
    <location>
        <begin position="446"/>
        <end position="457"/>
    </location>
</feature>
<dbReference type="AlphaFoldDB" id="A0A409W6H5"/>
<feature type="region of interest" description="Disordered" evidence="2">
    <location>
        <begin position="534"/>
        <end position="623"/>
    </location>
</feature>
<protein>
    <recommendedName>
        <fullName evidence="3">Microbial-type PARG catalytic domain-containing protein</fullName>
    </recommendedName>
</protein>
<feature type="region of interest" description="Disordered" evidence="2">
    <location>
        <begin position="1"/>
        <end position="44"/>
    </location>
</feature>
<dbReference type="Pfam" id="PF10021">
    <property type="entry name" value="PARG_cat_microb"/>
    <property type="match status" value="2"/>
</dbReference>
<dbReference type="STRING" id="181874.A0A409W6H5"/>
<feature type="compositionally biased region" description="Polar residues" evidence="2">
    <location>
        <begin position="572"/>
        <end position="608"/>
    </location>
</feature>
<feature type="domain" description="Microbial-type PARG catalytic" evidence="3">
    <location>
        <begin position="619"/>
        <end position="733"/>
    </location>
</feature>
<dbReference type="Gene3D" id="3.40.220.10">
    <property type="entry name" value="Leucine Aminopeptidase, subunit E, domain 1"/>
    <property type="match status" value="3"/>
</dbReference>
<feature type="coiled-coil region" evidence="1">
    <location>
        <begin position="860"/>
        <end position="887"/>
    </location>
</feature>
<proteinExistence type="predicted"/>
<evidence type="ECO:0000256" key="1">
    <source>
        <dbReference type="SAM" id="Coils"/>
    </source>
</evidence>
<feature type="compositionally biased region" description="Polar residues" evidence="2">
    <location>
        <begin position="914"/>
        <end position="926"/>
    </location>
</feature>
<dbReference type="SUPFAM" id="SSF52949">
    <property type="entry name" value="Macro domain-like"/>
    <property type="match status" value="1"/>
</dbReference>
<evidence type="ECO:0000259" key="3">
    <source>
        <dbReference type="Pfam" id="PF10021"/>
    </source>
</evidence>
<feature type="domain" description="Microbial-type PARG catalytic" evidence="3">
    <location>
        <begin position="134"/>
        <end position="276"/>
    </location>
</feature>
<dbReference type="InterPro" id="IPR043472">
    <property type="entry name" value="Macro_dom-like"/>
</dbReference>
<feature type="region of interest" description="Disordered" evidence="2">
    <location>
        <begin position="908"/>
        <end position="977"/>
    </location>
</feature>
<feature type="compositionally biased region" description="Polar residues" evidence="2">
    <location>
        <begin position="1114"/>
        <end position="1144"/>
    </location>
</feature>
<dbReference type="NCBIfam" id="TIGR02452">
    <property type="entry name" value="TIGR02452 family protein"/>
    <property type="match status" value="2"/>
</dbReference>
<feature type="region of interest" description="Disordered" evidence="2">
    <location>
        <begin position="1090"/>
        <end position="1156"/>
    </location>
</feature>
<dbReference type="InParanoid" id="A0A409W6H5"/>
<organism evidence="4 5">
    <name type="scientific">Panaeolus cyanescens</name>
    <dbReference type="NCBI Taxonomy" id="181874"/>
    <lineage>
        <taxon>Eukaryota</taxon>
        <taxon>Fungi</taxon>
        <taxon>Dikarya</taxon>
        <taxon>Basidiomycota</taxon>
        <taxon>Agaricomycotina</taxon>
        <taxon>Agaricomycetes</taxon>
        <taxon>Agaricomycetidae</taxon>
        <taxon>Agaricales</taxon>
        <taxon>Agaricineae</taxon>
        <taxon>Galeropsidaceae</taxon>
        <taxon>Panaeolus</taxon>
    </lineage>
</organism>
<keyword evidence="1" id="KW-0175">Coiled coil</keyword>
<feature type="compositionally biased region" description="Acidic residues" evidence="2">
    <location>
        <begin position="1090"/>
        <end position="1103"/>
    </location>
</feature>
<accession>A0A409W6H5</accession>
<dbReference type="EMBL" id="NHTK01005779">
    <property type="protein sequence ID" value="PPQ74055.1"/>
    <property type="molecule type" value="Genomic_DNA"/>
</dbReference>
<name>A0A409W6H5_9AGAR</name>
<feature type="compositionally biased region" description="Basic and acidic residues" evidence="2">
    <location>
        <begin position="612"/>
        <end position="622"/>
    </location>
</feature>
<evidence type="ECO:0000256" key="2">
    <source>
        <dbReference type="SAM" id="MobiDB-lite"/>
    </source>
</evidence>
<evidence type="ECO:0000313" key="4">
    <source>
        <dbReference type="EMBL" id="PPQ74055.1"/>
    </source>
</evidence>
<feature type="region of interest" description="Disordered" evidence="2">
    <location>
        <begin position="57"/>
        <end position="94"/>
    </location>
</feature>
<dbReference type="Proteomes" id="UP000284842">
    <property type="component" value="Unassembled WGS sequence"/>
</dbReference>
<gene>
    <name evidence="4" type="ORF">CVT24_012948</name>
</gene>
<feature type="region of interest" description="Disordered" evidence="2">
    <location>
        <begin position="430"/>
        <end position="457"/>
    </location>
</feature>